<dbReference type="AlphaFoldDB" id="A0A6I6UCE7"/>
<protein>
    <recommendedName>
        <fullName evidence="1">NERD domain-containing protein</fullName>
    </recommendedName>
</protein>
<dbReference type="EMBL" id="CP047394">
    <property type="protein sequence ID" value="QHE60384.1"/>
    <property type="molecule type" value="Genomic_DNA"/>
</dbReference>
<evidence type="ECO:0000313" key="2">
    <source>
        <dbReference type="EMBL" id="QHE60384.1"/>
    </source>
</evidence>
<sequence length="86" mass="10353">MIFTGSALKTYRHISDLLIPNRSEIWLFTIDHVVITHMRFHYETKNYQGLSMAEKTEAHGWSMEVQNDESFRTKLWAYKRTLFIDR</sequence>
<evidence type="ECO:0000259" key="1">
    <source>
        <dbReference type="Pfam" id="PF08378"/>
    </source>
</evidence>
<dbReference type="RefSeq" id="WP_159361361.1">
    <property type="nucleotide sequence ID" value="NZ_CP047394.1"/>
</dbReference>
<accession>A0A6I6UCE7</accession>
<gene>
    <name evidence="2" type="ORF">FHE72_04510</name>
</gene>
<dbReference type="KEGG" id="bvq:FHE72_04510"/>
<feature type="domain" description="NERD" evidence="1">
    <location>
        <begin position="10"/>
        <end position="67"/>
    </location>
</feature>
<proteinExistence type="predicted"/>
<reference evidence="2 3" key="1">
    <citation type="submission" date="2019-06" db="EMBL/GenBank/DDBJ databases">
        <title>An operon consisting of a P-type ATPase gene and a transcriptional regular gene given the different cadmium resistance in Bacillus vietamensis 151-6 and Bacillus marisflavi 151-25.</title>
        <authorList>
            <person name="Yu X."/>
        </authorList>
    </citation>
    <scope>NUCLEOTIDE SEQUENCE [LARGE SCALE GENOMIC DNA]</scope>
    <source>
        <strain evidence="2 3">151-6</strain>
    </source>
</reference>
<dbReference type="Proteomes" id="UP000465062">
    <property type="component" value="Chromosome"/>
</dbReference>
<dbReference type="InterPro" id="IPR011528">
    <property type="entry name" value="NERD"/>
</dbReference>
<name>A0A6I6UCE7_9BACI</name>
<organism evidence="2 3">
    <name type="scientific">Rossellomorea vietnamensis</name>
    <dbReference type="NCBI Taxonomy" id="218284"/>
    <lineage>
        <taxon>Bacteria</taxon>
        <taxon>Bacillati</taxon>
        <taxon>Bacillota</taxon>
        <taxon>Bacilli</taxon>
        <taxon>Bacillales</taxon>
        <taxon>Bacillaceae</taxon>
        <taxon>Rossellomorea</taxon>
    </lineage>
</organism>
<dbReference type="Pfam" id="PF08378">
    <property type="entry name" value="NERD"/>
    <property type="match status" value="1"/>
</dbReference>
<evidence type="ECO:0000313" key="3">
    <source>
        <dbReference type="Proteomes" id="UP000465062"/>
    </source>
</evidence>